<proteinExistence type="predicted"/>
<comment type="caution">
    <text evidence="1">The sequence shown here is derived from an EMBL/GenBank/DDBJ whole genome shotgun (WGS) entry which is preliminary data.</text>
</comment>
<dbReference type="EMBL" id="CAJVPW010002143">
    <property type="protein sequence ID" value="CAG8500030.1"/>
    <property type="molecule type" value="Genomic_DNA"/>
</dbReference>
<gene>
    <name evidence="1" type="ORF">SPELUC_LOCUS2969</name>
</gene>
<keyword evidence="2" id="KW-1185">Reference proteome</keyword>
<dbReference type="Proteomes" id="UP000789366">
    <property type="component" value="Unassembled WGS sequence"/>
</dbReference>
<accession>A0ACA9L026</accession>
<evidence type="ECO:0000313" key="2">
    <source>
        <dbReference type="Proteomes" id="UP000789366"/>
    </source>
</evidence>
<reference evidence="1" key="1">
    <citation type="submission" date="2021-06" db="EMBL/GenBank/DDBJ databases">
        <authorList>
            <person name="Kallberg Y."/>
            <person name="Tangrot J."/>
            <person name="Rosling A."/>
        </authorList>
    </citation>
    <scope>NUCLEOTIDE SEQUENCE</scope>
    <source>
        <strain evidence="1">28 12/20/2015</strain>
    </source>
</reference>
<sequence length="504" mass="58580">MDFSSNYFSHSIIHLTNYLWKKRIKLTLLVFIVTIFIFNILNFWSRDNVENFLSLNKKESTFSNEYSNINITYTKRPIIKEGIVDPKALYDLFDMINNDKIINNISDDLNNDYSNEVNYDLKINQKYCGSNTCKFLFSYRLPEQETRANFHFQTMTELAEKLNRTMVLTNVGRSRISSCNQFPYNFYYNLGILQEKFPNVKFISQANFQQWAHERHNKPDVFHAYINTDKTNKPNTFGFVEPFVETLLNKHCFNQFQLNMDDNMSFKHVNIGPTGLWKTKYKNSIMSKYLISQLNMSTDVLLINHDLRSNLFLGGKEISPVPYANHLIKAANKVADELDSYIGIHWRMETGVTKSLTKCANKLVEWVNRMKKTANISNVYFATDYPINGMGKAQSSTFHVVKKTHHDAVKILNSSMHLNTWMSTNSLEYLEEIPELNEILKQEFEGPGVQGIMDKLILILSSYFVIGSEGCCRVHSSFTGRVIRTRMAMMKAGNPRIKNIVSHW</sequence>
<evidence type="ECO:0000313" key="1">
    <source>
        <dbReference type="EMBL" id="CAG8500030.1"/>
    </source>
</evidence>
<name>A0ACA9L026_9GLOM</name>
<organism evidence="1 2">
    <name type="scientific">Cetraspora pellucida</name>
    <dbReference type="NCBI Taxonomy" id="1433469"/>
    <lineage>
        <taxon>Eukaryota</taxon>
        <taxon>Fungi</taxon>
        <taxon>Fungi incertae sedis</taxon>
        <taxon>Mucoromycota</taxon>
        <taxon>Glomeromycotina</taxon>
        <taxon>Glomeromycetes</taxon>
        <taxon>Diversisporales</taxon>
        <taxon>Gigasporaceae</taxon>
        <taxon>Cetraspora</taxon>
    </lineage>
</organism>
<protein>
    <submittedName>
        <fullName evidence="1">1635_t:CDS:1</fullName>
    </submittedName>
</protein>